<evidence type="ECO:0000259" key="8">
    <source>
        <dbReference type="Pfam" id="PF00107"/>
    </source>
</evidence>
<keyword evidence="5" id="KW-0862">Zinc</keyword>
<protein>
    <recommendedName>
        <fullName evidence="3">alcohol dehydrogenase</fullName>
        <ecNumber evidence="3">1.1.1.1</ecNumber>
    </recommendedName>
</protein>
<dbReference type="Pfam" id="PF00107">
    <property type="entry name" value="ADH_zinc_N"/>
    <property type="match status" value="1"/>
</dbReference>
<keyword evidence="7" id="KW-0520">NAD</keyword>
<dbReference type="SUPFAM" id="SSF51735">
    <property type="entry name" value="NAD(P)-binding Rossmann-fold domains"/>
    <property type="match status" value="1"/>
</dbReference>
<dbReference type="Gene3D" id="3.40.50.720">
    <property type="entry name" value="NAD(P)-binding Rossmann-like Domain"/>
    <property type="match status" value="1"/>
</dbReference>
<feature type="domain" description="Alcohol dehydrogenase-like N-terminal" evidence="9">
    <location>
        <begin position="30"/>
        <end position="152"/>
    </location>
</feature>
<keyword evidence="4" id="KW-0479">Metal-binding</keyword>
<dbReference type="Gene3D" id="3.90.180.10">
    <property type="entry name" value="Medium-chain alcohol dehydrogenases, catalytic domain"/>
    <property type="match status" value="1"/>
</dbReference>
<dbReference type="InterPro" id="IPR036291">
    <property type="entry name" value="NAD(P)-bd_dom_sf"/>
</dbReference>
<evidence type="ECO:0000256" key="3">
    <source>
        <dbReference type="ARBA" id="ARBA00013190"/>
    </source>
</evidence>
<dbReference type="Proteomes" id="UP001589536">
    <property type="component" value="Unassembled WGS sequence"/>
</dbReference>
<evidence type="ECO:0000313" key="11">
    <source>
        <dbReference type="Proteomes" id="UP001589536"/>
    </source>
</evidence>
<dbReference type="SUPFAM" id="SSF50129">
    <property type="entry name" value="GroES-like"/>
    <property type="match status" value="1"/>
</dbReference>
<organism evidence="10 11">
    <name type="scientific">Arthrobacter methylotrophus</name>
    <dbReference type="NCBI Taxonomy" id="121291"/>
    <lineage>
        <taxon>Bacteria</taxon>
        <taxon>Bacillati</taxon>
        <taxon>Actinomycetota</taxon>
        <taxon>Actinomycetes</taxon>
        <taxon>Micrococcales</taxon>
        <taxon>Micrococcaceae</taxon>
        <taxon>Arthrobacter</taxon>
    </lineage>
</organism>
<reference evidence="10 11" key="1">
    <citation type="submission" date="2024-09" db="EMBL/GenBank/DDBJ databases">
        <authorList>
            <person name="Sun Q."/>
            <person name="Mori K."/>
        </authorList>
    </citation>
    <scope>NUCLEOTIDE SEQUENCE [LARGE SCALE GENOMIC DNA]</scope>
    <source>
        <strain evidence="10 11">JCM 13519</strain>
    </source>
</reference>
<comment type="similarity">
    <text evidence="2">Belongs to the zinc-containing alcohol dehydrogenase family.</text>
</comment>
<sequence length="374" mass="37827">MSAQPGALRAQVWNGGGDFSLRTFPFPELGPGEAIASIDLATVCGSDRHTVGGRRAGAHPSILGHEAVGRLAEIHGGGLVDVRGEALEPGDRVVWGVTASCGTCDRCLRGLTAKCRQLLKTGHEALHSSWPISGGYATHIHLRRGLALVRVPDTVSDAAAAVAACAGATVVACLDAADAGSGTRGLAGLRVLVNGAGMLGLFAAAVANARGAAVVEVRDPSPERSELATRFGATRLAAIAPGGTRAGGTAGFDIVVELSGAPEGVRSCLTALDVGGCLVLAGSVSPGDVIALDPEAVVRGRHTVVGVHNYEPEHLQAAIDFLGSTAGTFDWGSVVARPLPLDALPGLLTGHESDPSILRRSVAPGLTMVESDLG</sequence>
<keyword evidence="11" id="KW-1185">Reference proteome</keyword>
<dbReference type="EMBL" id="JBHMBH010000042">
    <property type="protein sequence ID" value="MFB9716277.1"/>
    <property type="molecule type" value="Genomic_DNA"/>
</dbReference>
<dbReference type="Pfam" id="PF08240">
    <property type="entry name" value="ADH_N"/>
    <property type="match status" value="1"/>
</dbReference>
<evidence type="ECO:0000256" key="5">
    <source>
        <dbReference type="ARBA" id="ARBA00022833"/>
    </source>
</evidence>
<comment type="caution">
    <text evidence="10">The sequence shown here is derived from an EMBL/GenBank/DDBJ whole genome shotgun (WGS) entry which is preliminary data.</text>
</comment>
<evidence type="ECO:0000256" key="1">
    <source>
        <dbReference type="ARBA" id="ARBA00001947"/>
    </source>
</evidence>
<evidence type="ECO:0000256" key="2">
    <source>
        <dbReference type="ARBA" id="ARBA00008072"/>
    </source>
</evidence>
<keyword evidence="6" id="KW-0560">Oxidoreductase</keyword>
<evidence type="ECO:0000259" key="9">
    <source>
        <dbReference type="Pfam" id="PF08240"/>
    </source>
</evidence>
<evidence type="ECO:0000256" key="4">
    <source>
        <dbReference type="ARBA" id="ARBA00022723"/>
    </source>
</evidence>
<evidence type="ECO:0000256" key="6">
    <source>
        <dbReference type="ARBA" id="ARBA00023002"/>
    </source>
</evidence>
<evidence type="ECO:0000313" key="10">
    <source>
        <dbReference type="EMBL" id="MFB9716277.1"/>
    </source>
</evidence>
<gene>
    <name evidence="10" type="ORF">ACFFPI_19435</name>
</gene>
<dbReference type="InterPro" id="IPR013149">
    <property type="entry name" value="ADH-like_C"/>
</dbReference>
<comment type="cofactor">
    <cofactor evidence="1">
        <name>Zn(2+)</name>
        <dbReference type="ChEBI" id="CHEBI:29105"/>
    </cofactor>
</comment>
<dbReference type="EC" id="1.1.1.1" evidence="3"/>
<dbReference type="NCBIfam" id="TIGR03366">
    <property type="entry name" value="HpnZ_proposed"/>
    <property type="match status" value="1"/>
</dbReference>
<dbReference type="InterPro" id="IPR017743">
    <property type="entry name" value="ADH_phosphonate_catab-assoc"/>
</dbReference>
<accession>A0ABV5UVQ7</accession>
<dbReference type="InterPro" id="IPR011032">
    <property type="entry name" value="GroES-like_sf"/>
</dbReference>
<dbReference type="PANTHER" id="PTHR42940:SF3">
    <property type="entry name" value="ALCOHOL DEHYDROGENASE 1-RELATED"/>
    <property type="match status" value="1"/>
</dbReference>
<name>A0ABV5UVQ7_9MICC</name>
<dbReference type="RefSeq" id="WP_345053317.1">
    <property type="nucleotide sequence ID" value="NZ_BAABED010000001.1"/>
</dbReference>
<dbReference type="InterPro" id="IPR013154">
    <property type="entry name" value="ADH-like_N"/>
</dbReference>
<evidence type="ECO:0000256" key="7">
    <source>
        <dbReference type="ARBA" id="ARBA00023027"/>
    </source>
</evidence>
<proteinExistence type="inferred from homology"/>
<dbReference type="PANTHER" id="PTHR42940">
    <property type="entry name" value="ALCOHOL DEHYDROGENASE 1-RELATED"/>
    <property type="match status" value="1"/>
</dbReference>
<feature type="domain" description="Alcohol dehydrogenase-like C-terminal" evidence="8">
    <location>
        <begin position="199"/>
        <end position="322"/>
    </location>
</feature>